<comment type="caution">
    <text evidence="2">The sequence shown here is derived from an EMBL/GenBank/DDBJ whole genome shotgun (WGS) entry which is preliminary data.</text>
</comment>
<proteinExistence type="predicted"/>
<keyword evidence="3" id="KW-1185">Reference proteome</keyword>
<name>A0ABW5FNF3_9PSEU</name>
<evidence type="ECO:0000313" key="3">
    <source>
        <dbReference type="Proteomes" id="UP001597417"/>
    </source>
</evidence>
<reference evidence="3" key="1">
    <citation type="journal article" date="2019" name="Int. J. Syst. Evol. Microbiol.">
        <title>The Global Catalogue of Microorganisms (GCM) 10K type strain sequencing project: providing services to taxonomists for standard genome sequencing and annotation.</title>
        <authorList>
            <consortium name="The Broad Institute Genomics Platform"/>
            <consortium name="The Broad Institute Genome Sequencing Center for Infectious Disease"/>
            <person name="Wu L."/>
            <person name="Ma J."/>
        </authorList>
    </citation>
    <scope>NUCLEOTIDE SEQUENCE [LARGE SCALE GENOMIC DNA]</scope>
    <source>
        <strain evidence="3">CGMCC 4.7645</strain>
    </source>
</reference>
<protein>
    <submittedName>
        <fullName evidence="2">Nuclear transport factor 2 family protein</fullName>
    </submittedName>
</protein>
<dbReference type="SUPFAM" id="SSF54427">
    <property type="entry name" value="NTF2-like"/>
    <property type="match status" value="1"/>
</dbReference>
<dbReference type="Pfam" id="PF13577">
    <property type="entry name" value="SnoaL_4"/>
    <property type="match status" value="1"/>
</dbReference>
<feature type="domain" description="SnoaL-like" evidence="1">
    <location>
        <begin position="10"/>
        <end position="134"/>
    </location>
</feature>
<sequence>MSAGSNVDVLALRGELEELVTSLWYEIDHNGGTAAATYFARDAELRFSNAVFRGPEQIEEVYRNRSARGPRTSRHVVTNLRLLEVADESVRAISVLLLFGEDGLPPRPSTSPAMVGDVLDVFGCVNGRWLIKSRWIRNVFIEPATELAVPQE</sequence>
<dbReference type="CDD" id="cd00531">
    <property type="entry name" value="NTF2_like"/>
    <property type="match status" value="1"/>
</dbReference>
<dbReference type="Proteomes" id="UP001597417">
    <property type="component" value="Unassembled WGS sequence"/>
</dbReference>
<dbReference type="Gene3D" id="3.10.450.50">
    <property type="match status" value="1"/>
</dbReference>
<dbReference type="InterPro" id="IPR037401">
    <property type="entry name" value="SnoaL-like"/>
</dbReference>
<accession>A0ABW5FNF3</accession>
<evidence type="ECO:0000259" key="1">
    <source>
        <dbReference type="Pfam" id="PF13577"/>
    </source>
</evidence>
<organism evidence="2 3">
    <name type="scientific">Amycolatopsis pigmentata</name>
    <dbReference type="NCBI Taxonomy" id="450801"/>
    <lineage>
        <taxon>Bacteria</taxon>
        <taxon>Bacillati</taxon>
        <taxon>Actinomycetota</taxon>
        <taxon>Actinomycetes</taxon>
        <taxon>Pseudonocardiales</taxon>
        <taxon>Pseudonocardiaceae</taxon>
        <taxon>Amycolatopsis</taxon>
    </lineage>
</organism>
<gene>
    <name evidence="2" type="ORF">ACFSXZ_09415</name>
</gene>
<dbReference type="InterPro" id="IPR032710">
    <property type="entry name" value="NTF2-like_dom_sf"/>
</dbReference>
<dbReference type="EMBL" id="JBHUKR010000006">
    <property type="protein sequence ID" value="MFD2416550.1"/>
    <property type="molecule type" value="Genomic_DNA"/>
</dbReference>
<evidence type="ECO:0000313" key="2">
    <source>
        <dbReference type="EMBL" id="MFD2416550.1"/>
    </source>
</evidence>
<dbReference type="RefSeq" id="WP_378263436.1">
    <property type="nucleotide sequence ID" value="NZ_JBHUKR010000006.1"/>
</dbReference>